<gene>
    <name evidence="6" type="ORF">A2876_00105</name>
</gene>
<dbReference type="SUPFAM" id="SSF53850">
    <property type="entry name" value="Periplasmic binding protein-like II"/>
    <property type="match status" value="1"/>
</dbReference>
<dbReference type="GO" id="GO:0015833">
    <property type="term" value="P:peptide transport"/>
    <property type="evidence" value="ECO:0007669"/>
    <property type="project" value="TreeGrafter"/>
</dbReference>
<dbReference type="GO" id="GO:0042597">
    <property type="term" value="C:periplasmic space"/>
    <property type="evidence" value="ECO:0007669"/>
    <property type="project" value="UniProtKB-ARBA"/>
</dbReference>
<dbReference type="PIRSF" id="PIRSF002741">
    <property type="entry name" value="MppA"/>
    <property type="match status" value="1"/>
</dbReference>
<evidence type="ECO:0000313" key="6">
    <source>
        <dbReference type="EMBL" id="OGC92750.1"/>
    </source>
</evidence>
<proteinExistence type="inferred from homology"/>
<comment type="caution">
    <text evidence="6">The sequence shown here is derived from an EMBL/GenBank/DDBJ whole genome shotgun (WGS) entry which is preliminary data.</text>
</comment>
<dbReference type="Gene3D" id="3.40.190.10">
    <property type="entry name" value="Periplasmic binding protein-like II"/>
    <property type="match status" value="1"/>
</dbReference>
<feature type="domain" description="Solute-binding protein family 5" evidence="5">
    <location>
        <begin position="133"/>
        <end position="389"/>
    </location>
</feature>
<keyword evidence="4" id="KW-0812">Transmembrane</keyword>
<sequence length="448" mass="50708">MPISFKKFRFFYRFFTALVSRYYPQILIGIAVGAASFLILPKLPRIVIFRPTSTFAVIGRYTTSNLPIFIQRLASLGLTTIDESGLPSTGLAQSWEATDSGKTYIFTLQPNIYWQDGKPLKSEDIKYNFKDASVSYPDPAHLKIILPDPYSPLPAVISTPVFKPNFIGTGSYKIVSIKKNGPYIDSLVLNPVDPRSRSPKLKYYFFPTESLVRLSYKLGLTGTILDISEPQELAKWANTDVIRVTHKDRYVAVFFNTQSPDFSSTAGKNLRLALAYAIDKSRWPNDDRAYGPISPLSWAYNSDTKKYEFDLDRARSLFSKLDEKPDSLTITTVPAYLEAAENIKSDWESLGIEVNISVSPDIPQDFSALLVAQAIPSDPDQYYFWHSTQPGNLTSLKNPRIDKLLEDGRKTQDLSARAGIYKDFQRYLAEEIPAIFLFHPHSYTITRH</sequence>
<feature type="transmembrane region" description="Helical" evidence="4">
    <location>
        <begin position="22"/>
        <end position="40"/>
    </location>
</feature>
<accession>A0A1F4YFH5</accession>
<dbReference type="Pfam" id="PF00496">
    <property type="entry name" value="SBP_bac_5"/>
    <property type="match status" value="1"/>
</dbReference>
<evidence type="ECO:0000256" key="3">
    <source>
        <dbReference type="ARBA" id="ARBA00022729"/>
    </source>
</evidence>
<dbReference type="GO" id="GO:1904680">
    <property type="term" value="F:peptide transmembrane transporter activity"/>
    <property type="evidence" value="ECO:0007669"/>
    <property type="project" value="TreeGrafter"/>
</dbReference>
<reference evidence="6 7" key="1">
    <citation type="journal article" date="2016" name="Nat. Commun.">
        <title>Thousands of microbial genomes shed light on interconnected biogeochemical processes in an aquifer system.</title>
        <authorList>
            <person name="Anantharaman K."/>
            <person name="Brown C.T."/>
            <person name="Hug L.A."/>
            <person name="Sharon I."/>
            <person name="Castelle C.J."/>
            <person name="Probst A.J."/>
            <person name="Thomas B.C."/>
            <person name="Singh A."/>
            <person name="Wilkins M.J."/>
            <person name="Karaoz U."/>
            <person name="Brodie E.L."/>
            <person name="Williams K.H."/>
            <person name="Hubbard S.S."/>
            <person name="Banfield J.F."/>
        </authorList>
    </citation>
    <scope>NUCLEOTIDE SEQUENCE [LARGE SCALE GENOMIC DNA]</scope>
</reference>
<keyword evidence="2" id="KW-0813">Transport</keyword>
<dbReference type="InterPro" id="IPR039424">
    <property type="entry name" value="SBP_5"/>
</dbReference>
<name>A0A1F4YFH5_9BACT</name>
<evidence type="ECO:0000256" key="1">
    <source>
        <dbReference type="ARBA" id="ARBA00005695"/>
    </source>
</evidence>
<organism evidence="6 7">
    <name type="scientific">Candidatus Amesbacteria bacterium RIFCSPHIGHO2_01_FULL_48_32b</name>
    <dbReference type="NCBI Taxonomy" id="1797253"/>
    <lineage>
        <taxon>Bacteria</taxon>
        <taxon>Candidatus Amesiibacteriota</taxon>
    </lineage>
</organism>
<evidence type="ECO:0000313" key="7">
    <source>
        <dbReference type="Proteomes" id="UP000178176"/>
    </source>
</evidence>
<dbReference type="Gene3D" id="3.90.76.10">
    <property type="entry name" value="Dipeptide-binding Protein, Domain 1"/>
    <property type="match status" value="1"/>
</dbReference>
<dbReference type="PANTHER" id="PTHR30290">
    <property type="entry name" value="PERIPLASMIC BINDING COMPONENT OF ABC TRANSPORTER"/>
    <property type="match status" value="1"/>
</dbReference>
<evidence type="ECO:0000256" key="2">
    <source>
        <dbReference type="ARBA" id="ARBA00022448"/>
    </source>
</evidence>
<keyword evidence="4" id="KW-1133">Transmembrane helix</keyword>
<dbReference type="Proteomes" id="UP000178176">
    <property type="component" value="Unassembled WGS sequence"/>
</dbReference>
<protein>
    <recommendedName>
        <fullName evidence="5">Solute-binding protein family 5 domain-containing protein</fullName>
    </recommendedName>
</protein>
<dbReference type="InterPro" id="IPR030678">
    <property type="entry name" value="Peptide/Ni-bd"/>
</dbReference>
<dbReference type="EMBL" id="MEXH01000008">
    <property type="protein sequence ID" value="OGC92750.1"/>
    <property type="molecule type" value="Genomic_DNA"/>
</dbReference>
<keyword evidence="4" id="KW-0472">Membrane</keyword>
<evidence type="ECO:0000256" key="4">
    <source>
        <dbReference type="SAM" id="Phobius"/>
    </source>
</evidence>
<keyword evidence="3" id="KW-0732">Signal</keyword>
<dbReference type="GO" id="GO:0043190">
    <property type="term" value="C:ATP-binding cassette (ABC) transporter complex"/>
    <property type="evidence" value="ECO:0007669"/>
    <property type="project" value="InterPro"/>
</dbReference>
<dbReference type="PANTHER" id="PTHR30290:SF9">
    <property type="entry name" value="OLIGOPEPTIDE-BINDING PROTEIN APPA"/>
    <property type="match status" value="1"/>
</dbReference>
<dbReference type="CDD" id="cd00995">
    <property type="entry name" value="PBP2_NikA_DppA_OppA_like"/>
    <property type="match status" value="1"/>
</dbReference>
<dbReference type="Gene3D" id="3.10.105.10">
    <property type="entry name" value="Dipeptide-binding Protein, Domain 3"/>
    <property type="match status" value="1"/>
</dbReference>
<dbReference type="InterPro" id="IPR000914">
    <property type="entry name" value="SBP_5_dom"/>
</dbReference>
<dbReference type="AlphaFoldDB" id="A0A1F4YFH5"/>
<evidence type="ECO:0000259" key="5">
    <source>
        <dbReference type="Pfam" id="PF00496"/>
    </source>
</evidence>
<comment type="similarity">
    <text evidence="1">Belongs to the bacterial solute-binding protein 5 family.</text>
</comment>